<dbReference type="CDD" id="cd18983">
    <property type="entry name" value="CBD_MSL3_like"/>
    <property type="match status" value="1"/>
</dbReference>
<dbReference type="PIRSF" id="PIRSF038133">
    <property type="entry name" value="HAT_Nua4_EAF3/MRG15"/>
    <property type="match status" value="1"/>
</dbReference>
<evidence type="ECO:0000256" key="9">
    <source>
        <dbReference type="ARBA" id="ARBA00023242"/>
    </source>
</evidence>
<evidence type="ECO:0000256" key="8">
    <source>
        <dbReference type="ARBA" id="ARBA00023204"/>
    </source>
</evidence>
<dbReference type="Pfam" id="PF05712">
    <property type="entry name" value="MRG"/>
    <property type="match status" value="1"/>
</dbReference>
<dbReference type="FunFam" id="2.30.30.140:FF:000024">
    <property type="entry name" value="Mortality factor 4-like protein 1"/>
    <property type="match status" value="1"/>
</dbReference>
<evidence type="ECO:0000256" key="2">
    <source>
        <dbReference type="ARBA" id="ARBA00022763"/>
    </source>
</evidence>
<evidence type="ECO:0000256" key="10">
    <source>
        <dbReference type="ARBA" id="ARBA00071326"/>
    </source>
</evidence>
<dbReference type="GO" id="GO:0006310">
    <property type="term" value="P:DNA recombination"/>
    <property type="evidence" value="ECO:0007669"/>
    <property type="project" value="UniProtKB-KW"/>
</dbReference>
<dbReference type="GO" id="GO:0035267">
    <property type="term" value="C:NuA4 histone acetyltransferase complex"/>
    <property type="evidence" value="ECO:0007669"/>
    <property type="project" value="TreeGrafter"/>
</dbReference>
<evidence type="ECO:0000256" key="6">
    <source>
        <dbReference type="ARBA" id="ARBA00023163"/>
    </source>
</evidence>
<dbReference type="GO" id="GO:0005634">
    <property type="term" value="C:nucleus"/>
    <property type="evidence" value="ECO:0007669"/>
    <property type="project" value="UniProtKB-SubCell"/>
</dbReference>
<dbReference type="Proteomes" id="UP000410492">
    <property type="component" value="Unassembled WGS sequence"/>
</dbReference>
<keyword evidence="14" id="KW-1185">Reference proteome</keyword>
<dbReference type="InterPro" id="IPR038217">
    <property type="entry name" value="MRG_C_sf"/>
</dbReference>
<evidence type="ECO:0000256" key="7">
    <source>
        <dbReference type="ARBA" id="ARBA00023172"/>
    </source>
</evidence>
<evidence type="ECO:0000256" key="3">
    <source>
        <dbReference type="ARBA" id="ARBA00022853"/>
    </source>
</evidence>
<evidence type="ECO:0000256" key="1">
    <source>
        <dbReference type="ARBA" id="ARBA00004123"/>
    </source>
</evidence>
<dbReference type="GO" id="GO:0006355">
    <property type="term" value="P:regulation of DNA-templated transcription"/>
    <property type="evidence" value="ECO:0007669"/>
    <property type="project" value="InterPro"/>
</dbReference>
<keyword evidence="8" id="KW-0234">DNA repair</keyword>
<dbReference type="Gene3D" id="2.30.30.140">
    <property type="match status" value="1"/>
</dbReference>
<reference evidence="13 14" key="1">
    <citation type="submission" date="2019-01" db="EMBL/GenBank/DDBJ databases">
        <authorList>
            <person name="Sayadi A."/>
        </authorList>
    </citation>
    <scope>NUCLEOTIDE SEQUENCE [LARGE SCALE GENOMIC DNA]</scope>
</reference>
<keyword evidence="4" id="KW-0007">Acetylation</keyword>
<name>A0A653DM27_CALMS</name>
<organism evidence="13 14">
    <name type="scientific">Callosobruchus maculatus</name>
    <name type="common">Southern cowpea weevil</name>
    <name type="synonym">Pulse bruchid</name>
    <dbReference type="NCBI Taxonomy" id="64391"/>
    <lineage>
        <taxon>Eukaryota</taxon>
        <taxon>Metazoa</taxon>
        <taxon>Ecdysozoa</taxon>
        <taxon>Arthropoda</taxon>
        <taxon>Hexapoda</taxon>
        <taxon>Insecta</taxon>
        <taxon>Pterygota</taxon>
        <taxon>Neoptera</taxon>
        <taxon>Endopterygota</taxon>
        <taxon>Coleoptera</taxon>
        <taxon>Polyphaga</taxon>
        <taxon>Cucujiformia</taxon>
        <taxon>Chrysomeloidea</taxon>
        <taxon>Chrysomelidae</taxon>
        <taxon>Bruchinae</taxon>
        <taxon>Bruchini</taxon>
        <taxon>Callosobruchus</taxon>
    </lineage>
</organism>
<evidence type="ECO:0000259" key="12">
    <source>
        <dbReference type="SMART" id="SM00298"/>
    </source>
</evidence>
<sequence length="343" mass="39281">MAQIAPKNLKTSTKNASKSNSEEPPPKLKFSDGEKVLCFHGPLIYEAKCLKSTVTKEKQVKYFIHYAGWNKNWDEWVPESRVLKYNEANVARQKEVQKAHSSQPSKSKKVTKKVATKGDSAKEGDSRASTPVTEIFKATKRKETATPSSGQDSSSDVPRKKRARLDPSVEAEEQFLSKIPDELKPWLVDDWDIISRQRKLLNLPAKVTVDQILENYLTYKKSIKSNNSNKESATIEIVKGIKEYFNVMLGTQLLYKFERPQYAEILQKYSDKPMSEIYGAIHLLRLFVKLGSMLAYTPLDERSIQLLLQNIQDFLKYLIKNSAQLFNLQDYSNAPPEYHRKAL</sequence>
<dbReference type="InterPro" id="IPR000953">
    <property type="entry name" value="Chromo/chromo_shadow_dom"/>
</dbReference>
<feature type="compositionally biased region" description="Basic and acidic residues" evidence="11">
    <location>
        <begin position="20"/>
        <end position="32"/>
    </location>
</feature>
<feature type="region of interest" description="Disordered" evidence="11">
    <location>
        <begin position="95"/>
        <end position="168"/>
    </location>
</feature>
<protein>
    <recommendedName>
        <fullName evidence="10">Mortality factor 4-like protein 1</fullName>
    </recommendedName>
</protein>
<feature type="compositionally biased region" description="Polar residues" evidence="11">
    <location>
        <begin position="145"/>
        <end position="156"/>
    </location>
</feature>
<comment type="subcellular location">
    <subcellularLocation>
        <location evidence="1">Nucleus</location>
    </subcellularLocation>
</comment>
<dbReference type="SUPFAM" id="SSF54160">
    <property type="entry name" value="Chromo domain-like"/>
    <property type="match status" value="1"/>
</dbReference>
<dbReference type="PANTHER" id="PTHR10880">
    <property type="entry name" value="MORTALITY FACTOR 4-LIKE PROTEIN"/>
    <property type="match status" value="1"/>
</dbReference>
<dbReference type="InterPro" id="IPR008676">
    <property type="entry name" value="MRG"/>
</dbReference>
<dbReference type="EMBL" id="CAACVG010012492">
    <property type="protein sequence ID" value="VEN60398.1"/>
    <property type="molecule type" value="Genomic_DNA"/>
</dbReference>
<dbReference type="GO" id="GO:0006281">
    <property type="term" value="P:DNA repair"/>
    <property type="evidence" value="ECO:0007669"/>
    <property type="project" value="UniProtKB-KW"/>
</dbReference>
<dbReference type="InterPro" id="IPR026541">
    <property type="entry name" value="MRG_dom"/>
</dbReference>
<proteinExistence type="predicted"/>
<feature type="compositionally biased region" description="Low complexity" evidence="11">
    <location>
        <begin position="7"/>
        <end position="19"/>
    </location>
</feature>
<dbReference type="InterPro" id="IPR053820">
    <property type="entry name" value="MSL3_chromo-like"/>
</dbReference>
<evidence type="ECO:0000256" key="5">
    <source>
        <dbReference type="ARBA" id="ARBA00023015"/>
    </source>
</evidence>
<dbReference type="Pfam" id="PF22732">
    <property type="entry name" value="MSL3_chromo-like"/>
    <property type="match status" value="1"/>
</dbReference>
<accession>A0A653DM27</accession>
<dbReference type="InterPro" id="IPR016197">
    <property type="entry name" value="Chromo-like_dom_sf"/>
</dbReference>
<feature type="compositionally biased region" description="Basic residues" evidence="11">
    <location>
        <begin position="106"/>
        <end position="115"/>
    </location>
</feature>
<dbReference type="PROSITE" id="PS51640">
    <property type="entry name" value="MRG"/>
    <property type="match status" value="1"/>
</dbReference>
<keyword evidence="2" id="KW-0227">DNA damage</keyword>
<dbReference type="OrthoDB" id="124855at2759"/>
<dbReference type="PANTHER" id="PTHR10880:SF48">
    <property type="entry name" value="MORTALITY FACTOR 4 LIKE 2"/>
    <property type="match status" value="1"/>
</dbReference>
<evidence type="ECO:0000313" key="14">
    <source>
        <dbReference type="Proteomes" id="UP000410492"/>
    </source>
</evidence>
<evidence type="ECO:0000313" key="13">
    <source>
        <dbReference type="EMBL" id="VEN60398.1"/>
    </source>
</evidence>
<keyword evidence="9" id="KW-0539">Nucleus</keyword>
<keyword evidence="3" id="KW-0156">Chromatin regulator</keyword>
<keyword evidence="6" id="KW-0804">Transcription</keyword>
<evidence type="ECO:0000256" key="4">
    <source>
        <dbReference type="ARBA" id="ARBA00022990"/>
    </source>
</evidence>
<dbReference type="AlphaFoldDB" id="A0A653DM27"/>
<evidence type="ECO:0000256" key="11">
    <source>
        <dbReference type="SAM" id="MobiDB-lite"/>
    </source>
</evidence>
<gene>
    <name evidence="13" type="ORF">CALMAC_LOCUS18106</name>
</gene>
<feature type="domain" description="Chromo" evidence="12">
    <location>
        <begin position="29"/>
        <end position="98"/>
    </location>
</feature>
<dbReference type="GO" id="GO:0006325">
    <property type="term" value="P:chromatin organization"/>
    <property type="evidence" value="ECO:0007669"/>
    <property type="project" value="UniProtKB-KW"/>
</dbReference>
<keyword evidence="5" id="KW-0805">Transcription regulation</keyword>
<keyword evidence="7" id="KW-0233">DNA recombination</keyword>
<feature type="region of interest" description="Disordered" evidence="11">
    <location>
        <begin position="1"/>
        <end position="32"/>
    </location>
</feature>
<dbReference type="Gene3D" id="1.10.274.30">
    <property type="entry name" value="MRG domain"/>
    <property type="match status" value="1"/>
</dbReference>
<dbReference type="SMART" id="SM00298">
    <property type="entry name" value="CHROMO"/>
    <property type="match status" value="1"/>
</dbReference>
<dbReference type="FunFam" id="1.10.274.30:FF:000001">
    <property type="entry name" value="Mortality factor 4-like protein 1"/>
    <property type="match status" value="1"/>
</dbReference>